<dbReference type="AlphaFoldDB" id="A0ABD2IG01"/>
<dbReference type="SUPFAM" id="SSF89733">
    <property type="entry name" value="L-sulfolactate dehydrogenase-like"/>
    <property type="match status" value="1"/>
</dbReference>
<dbReference type="Proteomes" id="UP001620645">
    <property type="component" value="Unassembled WGS sequence"/>
</dbReference>
<accession>A0ABD2IG01</accession>
<reference evidence="2 3" key="1">
    <citation type="submission" date="2024-10" db="EMBL/GenBank/DDBJ databases">
        <authorList>
            <person name="Kim D."/>
        </authorList>
    </citation>
    <scope>NUCLEOTIDE SEQUENCE [LARGE SCALE GENOMIC DNA]</scope>
    <source>
        <strain evidence="2">Taebaek</strain>
    </source>
</reference>
<evidence type="ECO:0000256" key="1">
    <source>
        <dbReference type="ARBA" id="ARBA00023002"/>
    </source>
</evidence>
<keyword evidence="3" id="KW-1185">Reference proteome</keyword>
<sequence length="485" mass="52125">MDIFNTSILGQLFNHRSAEEKIRSDWPTKVDRLPMVPHFRSFFLPFSIFSVLLLAAQGLVCRKEKVSPVGMNFGAMNVECGQYVQHCLKVRMWDGTIIRDCDPLAFCPPDGSKVFKNADYFCCAGNEFVAPVGEVHAFVVKCMQSVGTSEAHAAQLADLLLDADIVGHYSHGLNRLCIYIEDVASGVKSDGEPKVLKQKGATAWVDGCDLLGAVVGNFCTELATKLAKEHGIGWVVCKRSNHYGICQHYPKKIANAGLLGLSFTNTSPIIFPTRSSQIGLGTNPISCCANSREKGDGFILDMAASTVALGKVEIAKVNGKSAIPSAWGADSAGRPSTDPLAVLDGGGLLPLGGVSEEDGSHKGTGIAMMGELFCGLLGGASFGKNVRSWREVQKAANLGQCFVAIDPECFAPTFVDNLQLFLDQTRGLKPRDPSKSVLVPGDPERMNSERSAKAGGVIYSEGQIRDLEELAKKQNVGMFPYKANL</sequence>
<dbReference type="GO" id="GO:0016491">
    <property type="term" value="F:oxidoreductase activity"/>
    <property type="evidence" value="ECO:0007669"/>
    <property type="project" value="UniProtKB-KW"/>
</dbReference>
<dbReference type="InterPro" id="IPR043143">
    <property type="entry name" value="Mal/L-sulf/L-lact_DH-like_NADP"/>
</dbReference>
<comment type="caution">
    <text evidence="2">The sequence shown here is derived from an EMBL/GenBank/DDBJ whole genome shotgun (WGS) entry which is preliminary data.</text>
</comment>
<dbReference type="PANTHER" id="PTHR11091">
    <property type="entry name" value="OXIDOREDUCTASE-RELATED"/>
    <property type="match status" value="1"/>
</dbReference>
<dbReference type="EMBL" id="JBICCN010000315">
    <property type="protein sequence ID" value="KAL3078268.1"/>
    <property type="molecule type" value="Genomic_DNA"/>
</dbReference>
<dbReference type="InterPro" id="IPR043144">
    <property type="entry name" value="Mal/L-sulf/L-lact_DH-like_ah"/>
</dbReference>
<protein>
    <recommendedName>
        <fullName evidence="4">Malate dehydrogenase</fullName>
    </recommendedName>
</protein>
<gene>
    <name evidence="2" type="ORF">niasHS_012155</name>
</gene>
<dbReference type="InterPro" id="IPR036111">
    <property type="entry name" value="Mal/L-sulfo/L-lacto_DH-like_sf"/>
</dbReference>
<evidence type="ECO:0008006" key="4">
    <source>
        <dbReference type="Google" id="ProtNLM"/>
    </source>
</evidence>
<dbReference type="Gene3D" id="1.10.1530.10">
    <property type="match status" value="1"/>
</dbReference>
<evidence type="ECO:0000313" key="2">
    <source>
        <dbReference type="EMBL" id="KAL3078268.1"/>
    </source>
</evidence>
<dbReference type="Gene3D" id="3.30.1370.60">
    <property type="entry name" value="Hypothetical oxidoreductase yiak, domain 2"/>
    <property type="match status" value="1"/>
</dbReference>
<keyword evidence="1" id="KW-0560">Oxidoreductase</keyword>
<organism evidence="2 3">
    <name type="scientific">Heterodera schachtii</name>
    <name type="common">Sugarbeet cyst nematode worm</name>
    <name type="synonym">Tylenchus schachtii</name>
    <dbReference type="NCBI Taxonomy" id="97005"/>
    <lineage>
        <taxon>Eukaryota</taxon>
        <taxon>Metazoa</taxon>
        <taxon>Ecdysozoa</taxon>
        <taxon>Nematoda</taxon>
        <taxon>Chromadorea</taxon>
        <taxon>Rhabditida</taxon>
        <taxon>Tylenchina</taxon>
        <taxon>Tylenchomorpha</taxon>
        <taxon>Tylenchoidea</taxon>
        <taxon>Heteroderidae</taxon>
        <taxon>Heteroderinae</taxon>
        <taxon>Heterodera</taxon>
    </lineage>
</organism>
<name>A0ABD2IG01_HETSC</name>
<dbReference type="Pfam" id="PF02615">
    <property type="entry name" value="Ldh_2"/>
    <property type="match status" value="1"/>
</dbReference>
<proteinExistence type="predicted"/>
<evidence type="ECO:0000313" key="3">
    <source>
        <dbReference type="Proteomes" id="UP001620645"/>
    </source>
</evidence>
<dbReference type="InterPro" id="IPR003767">
    <property type="entry name" value="Malate/L-lactate_DH-like"/>
</dbReference>
<dbReference type="PANTHER" id="PTHR11091:SF4">
    <property type="entry name" value="MALATE DEHYDROGENASE"/>
    <property type="match status" value="1"/>
</dbReference>